<keyword evidence="2" id="KW-0472">Membrane</keyword>
<dbReference type="EMBL" id="PSPG01000004">
    <property type="protein sequence ID" value="PXF22021.1"/>
    <property type="molecule type" value="Genomic_DNA"/>
</dbReference>
<comment type="caution">
    <text evidence="3">The sequence shown here is derived from an EMBL/GenBank/DDBJ whole genome shotgun (WGS) entry which is preliminary data.</text>
</comment>
<feature type="compositionally biased region" description="Acidic residues" evidence="1">
    <location>
        <begin position="1"/>
        <end position="10"/>
    </location>
</feature>
<feature type="transmembrane region" description="Helical" evidence="2">
    <location>
        <begin position="176"/>
        <end position="197"/>
    </location>
</feature>
<feature type="transmembrane region" description="Helical" evidence="2">
    <location>
        <begin position="497"/>
        <end position="519"/>
    </location>
</feature>
<evidence type="ECO:0000313" key="3">
    <source>
        <dbReference type="EMBL" id="PXF22021.1"/>
    </source>
</evidence>
<reference evidence="3 4" key="1">
    <citation type="journal article" date="2015" name="Nat. Commun.">
        <title>Genomic and transcriptomic evidence for scavenging of diverse organic compounds by widespread deep-sea archaea.</title>
        <authorList>
            <person name="Li M."/>
            <person name="Baker B.J."/>
            <person name="Anantharaman K."/>
            <person name="Jain S."/>
            <person name="Breier J.A."/>
            <person name="Dick G.J."/>
        </authorList>
    </citation>
    <scope>NUCLEOTIDE SEQUENCE [LARGE SCALE GENOMIC DNA]</scope>
    <source>
        <strain evidence="3">Cayman_51_deep</strain>
    </source>
</reference>
<protein>
    <submittedName>
        <fullName evidence="3">Uncharacterized protein</fullName>
    </submittedName>
</protein>
<gene>
    <name evidence="3" type="ORF">CXX69_02645</name>
</gene>
<feature type="compositionally biased region" description="Pro residues" evidence="1">
    <location>
        <begin position="23"/>
        <end position="32"/>
    </location>
</feature>
<feature type="transmembrane region" description="Helical" evidence="2">
    <location>
        <begin position="203"/>
        <end position="223"/>
    </location>
</feature>
<feature type="region of interest" description="Disordered" evidence="1">
    <location>
        <begin position="1"/>
        <end position="45"/>
    </location>
</feature>
<keyword evidence="2" id="KW-1133">Transmembrane helix</keyword>
<keyword evidence="2" id="KW-0812">Transmembrane</keyword>
<evidence type="ECO:0000313" key="4">
    <source>
        <dbReference type="Proteomes" id="UP000248161"/>
    </source>
</evidence>
<name>A0A2V3HW97_9ARCH</name>
<accession>A0A2V3HW97</accession>
<evidence type="ECO:0000256" key="1">
    <source>
        <dbReference type="SAM" id="MobiDB-lite"/>
    </source>
</evidence>
<dbReference type="Proteomes" id="UP000248161">
    <property type="component" value="Unassembled WGS sequence"/>
</dbReference>
<dbReference type="AlphaFoldDB" id="A0A2V3HW97"/>
<proteinExistence type="predicted"/>
<evidence type="ECO:0000256" key="2">
    <source>
        <dbReference type="SAM" id="Phobius"/>
    </source>
</evidence>
<sequence>MVDDDGDANDLDSLADALDESVPPAPDMPPSPISQATQSGETGERIERLRGQELTLIRVDRLLISDGARLVLYLPLLVIVLYGLAQSFSNSNPQWWADHVEGAAGGLPMSTGIYVMSLLMLVADITLLLILLRLMVVTRTIFRLEAEALTTAGLTFNSAHGYTEMRATMDGATRQLVITITLMVLAAVLLASSLWFSEEVADAPFLFAFSTGALLSGHGVHMVSERSRFNTAEPWGMLEAFSPPIHPALLSRPFTDVIRAHIDPLLAVRISEYLRSVESKIHRGSSRRELQEMLLHMLYLRRSSLIDEDEFRTALEPMVDSATVEGLFRHPELGEETWDRLLSRARTKCAPFFRLHDRMRMRRQSGRTDDGVWFDVGMENLVVGQANLFAFVLNEGHESKNLVLRVQTPDFRPQECVYRLKVDPYSPESESLMPIPLSASLPNALSATRIVWQSLLPSTMGEATVTVRLEDKAGNLISGRVLTVQVRSDLFTRIRMTLGALFMVGAAIVVLSPLVPFTLTLLGL</sequence>
<feature type="transmembrane region" description="Helical" evidence="2">
    <location>
        <begin position="113"/>
        <end position="136"/>
    </location>
</feature>
<feature type="transmembrane region" description="Helical" evidence="2">
    <location>
        <begin position="70"/>
        <end position="88"/>
    </location>
</feature>
<organism evidence="3 4">
    <name type="scientific">Candidatus Thalassarchaeum betae</name>
    <dbReference type="NCBI Taxonomy" id="2599289"/>
    <lineage>
        <taxon>Archaea</taxon>
        <taxon>Methanobacteriati</taxon>
        <taxon>Thermoplasmatota</taxon>
        <taxon>Candidatus Poseidoniia</taxon>
        <taxon>Candidatus Poseidoniales</taxon>
        <taxon>Candidatus Thalassarchaeaceae</taxon>
        <taxon>Candidatus Thalassarchaeum</taxon>
    </lineage>
</organism>